<name>A0A9P5SNB4_9FUNG</name>
<dbReference type="GO" id="GO:0006886">
    <property type="term" value="P:intracellular protein transport"/>
    <property type="evidence" value="ECO:0007669"/>
    <property type="project" value="TreeGrafter"/>
</dbReference>
<evidence type="ECO:0000313" key="1">
    <source>
        <dbReference type="EMBL" id="KAF9333892.1"/>
    </source>
</evidence>
<gene>
    <name evidence="1" type="primary">VPS35_2</name>
    <name evidence="1" type="ORF">BG006_003002</name>
</gene>
<organism evidence="1 2">
    <name type="scientific">Podila minutissima</name>
    <dbReference type="NCBI Taxonomy" id="64525"/>
    <lineage>
        <taxon>Eukaryota</taxon>
        <taxon>Fungi</taxon>
        <taxon>Fungi incertae sedis</taxon>
        <taxon>Mucoromycota</taxon>
        <taxon>Mortierellomycotina</taxon>
        <taxon>Mortierellomycetes</taxon>
        <taxon>Mortierellales</taxon>
        <taxon>Mortierellaceae</taxon>
        <taxon>Podila</taxon>
    </lineage>
</organism>
<protein>
    <submittedName>
        <fullName evidence="1">Vacuolar protein sorting-associated protein 35</fullName>
    </submittedName>
</protein>
<dbReference type="PANTHER" id="PTHR11099:SF0">
    <property type="entry name" value="VACUOLAR PROTEIN SORTING-ASSOCIATED PROTEIN 35"/>
    <property type="match status" value="1"/>
</dbReference>
<evidence type="ECO:0000313" key="2">
    <source>
        <dbReference type="Proteomes" id="UP000696485"/>
    </source>
</evidence>
<keyword evidence="2" id="KW-1185">Reference proteome</keyword>
<dbReference type="PANTHER" id="PTHR11099">
    <property type="entry name" value="VACUOLAR SORTING PROTEIN 35"/>
    <property type="match status" value="1"/>
</dbReference>
<reference evidence="1" key="1">
    <citation type="journal article" date="2020" name="Fungal Divers.">
        <title>Resolving the Mortierellaceae phylogeny through synthesis of multi-gene phylogenetics and phylogenomics.</title>
        <authorList>
            <person name="Vandepol N."/>
            <person name="Liber J."/>
            <person name="Desiro A."/>
            <person name="Na H."/>
            <person name="Kennedy M."/>
            <person name="Barry K."/>
            <person name="Grigoriev I.V."/>
            <person name="Miller A.N."/>
            <person name="O'Donnell K."/>
            <person name="Stajich J.E."/>
            <person name="Bonito G."/>
        </authorList>
    </citation>
    <scope>NUCLEOTIDE SEQUENCE</scope>
    <source>
        <strain evidence="1">NVP1</strain>
    </source>
</reference>
<sequence length="81" mass="9212">MTATQPSVEDQGKFLEDALGVVKVQSFQMKRCLDNNKLMDGLKHCSTMLSELRTSTLTPKNYYELCKCTFVVFLNLTLSWA</sequence>
<dbReference type="AlphaFoldDB" id="A0A9P5SNB4"/>
<dbReference type="GO" id="GO:0005770">
    <property type="term" value="C:late endosome"/>
    <property type="evidence" value="ECO:0007669"/>
    <property type="project" value="TreeGrafter"/>
</dbReference>
<dbReference type="GO" id="GO:0005829">
    <property type="term" value="C:cytosol"/>
    <property type="evidence" value="ECO:0007669"/>
    <property type="project" value="GOC"/>
</dbReference>
<dbReference type="InterPro" id="IPR005378">
    <property type="entry name" value="Vps35"/>
</dbReference>
<dbReference type="GO" id="GO:0042147">
    <property type="term" value="P:retrograde transport, endosome to Golgi"/>
    <property type="evidence" value="ECO:0007669"/>
    <property type="project" value="InterPro"/>
</dbReference>
<comment type="caution">
    <text evidence="1">The sequence shown here is derived from an EMBL/GenBank/DDBJ whole genome shotgun (WGS) entry which is preliminary data.</text>
</comment>
<proteinExistence type="predicted"/>
<dbReference type="GO" id="GO:0030906">
    <property type="term" value="C:retromer, cargo-selective complex"/>
    <property type="evidence" value="ECO:0007669"/>
    <property type="project" value="InterPro"/>
</dbReference>
<accession>A0A9P5SNB4</accession>
<dbReference type="Pfam" id="PF03635">
    <property type="entry name" value="Vps35"/>
    <property type="match status" value="1"/>
</dbReference>
<dbReference type="EMBL" id="JAAAUY010000177">
    <property type="protein sequence ID" value="KAF9333892.1"/>
    <property type="molecule type" value="Genomic_DNA"/>
</dbReference>
<dbReference type="Proteomes" id="UP000696485">
    <property type="component" value="Unassembled WGS sequence"/>
</dbReference>